<keyword evidence="1" id="KW-0479">Metal-binding</keyword>
<dbReference type="CDD" id="cd23128">
    <property type="entry name" value="RING-HC_MIP1-like"/>
    <property type="match status" value="1"/>
</dbReference>
<dbReference type="GO" id="GO:0008270">
    <property type="term" value="F:zinc ion binding"/>
    <property type="evidence" value="ECO:0007669"/>
    <property type="project" value="UniProtKB-KW"/>
</dbReference>
<reference evidence="5" key="1">
    <citation type="submission" date="2023-03" db="EMBL/GenBank/DDBJ databases">
        <authorList>
            <person name="Julca I."/>
        </authorList>
    </citation>
    <scope>NUCLEOTIDE SEQUENCE</scope>
</reference>
<dbReference type="SUPFAM" id="SSF57850">
    <property type="entry name" value="RING/U-box"/>
    <property type="match status" value="1"/>
</dbReference>
<evidence type="ECO:0000256" key="1">
    <source>
        <dbReference type="PROSITE-ProRule" id="PRU00175"/>
    </source>
</evidence>
<dbReference type="Gene3D" id="3.30.40.10">
    <property type="entry name" value="Zinc/RING finger domain, C3HC4 (zinc finger)"/>
    <property type="match status" value="1"/>
</dbReference>
<evidence type="ECO:0000256" key="3">
    <source>
        <dbReference type="SAM" id="MobiDB-lite"/>
    </source>
</evidence>
<dbReference type="PANTHER" id="PTHR46405">
    <property type="entry name" value="OS05G0141500 PROTEIN"/>
    <property type="match status" value="1"/>
</dbReference>
<dbReference type="Pfam" id="PF20235">
    <property type="entry name" value="PIR2-like_helical"/>
    <property type="match status" value="1"/>
</dbReference>
<dbReference type="EMBL" id="OX459126">
    <property type="protein sequence ID" value="CAI9118653.1"/>
    <property type="molecule type" value="Genomic_DNA"/>
</dbReference>
<keyword evidence="2" id="KW-0175">Coiled coil</keyword>
<keyword evidence="6" id="KW-1185">Reference proteome</keyword>
<evidence type="ECO:0000256" key="2">
    <source>
        <dbReference type="SAM" id="Coils"/>
    </source>
</evidence>
<gene>
    <name evidence="5" type="ORF">OLC1_LOCUS24471</name>
</gene>
<feature type="region of interest" description="Disordered" evidence="3">
    <location>
        <begin position="1"/>
        <end position="33"/>
    </location>
</feature>
<protein>
    <submittedName>
        <fullName evidence="5">OLC1v1020250C2</fullName>
    </submittedName>
</protein>
<evidence type="ECO:0000259" key="4">
    <source>
        <dbReference type="PROSITE" id="PS50089"/>
    </source>
</evidence>
<evidence type="ECO:0000313" key="5">
    <source>
        <dbReference type="EMBL" id="CAI9118653.1"/>
    </source>
</evidence>
<feature type="compositionally biased region" description="Polar residues" evidence="3">
    <location>
        <begin position="10"/>
        <end position="23"/>
    </location>
</feature>
<organism evidence="5 6">
    <name type="scientific">Oldenlandia corymbosa var. corymbosa</name>
    <dbReference type="NCBI Taxonomy" id="529605"/>
    <lineage>
        <taxon>Eukaryota</taxon>
        <taxon>Viridiplantae</taxon>
        <taxon>Streptophyta</taxon>
        <taxon>Embryophyta</taxon>
        <taxon>Tracheophyta</taxon>
        <taxon>Spermatophyta</taxon>
        <taxon>Magnoliopsida</taxon>
        <taxon>eudicotyledons</taxon>
        <taxon>Gunneridae</taxon>
        <taxon>Pentapetalae</taxon>
        <taxon>asterids</taxon>
        <taxon>lamiids</taxon>
        <taxon>Gentianales</taxon>
        <taxon>Rubiaceae</taxon>
        <taxon>Rubioideae</taxon>
        <taxon>Spermacoceae</taxon>
        <taxon>Hedyotis-Oldenlandia complex</taxon>
        <taxon>Oldenlandia</taxon>
    </lineage>
</organism>
<feature type="coiled-coil region" evidence="2">
    <location>
        <begin position="525"/>
        <end position="778"/>
    </location>
</feature>
<dbReference type="PROSITE" id="PS50089">
    <property type="entry name" value="ZF_RING_2"/>
    <property type="match status" value="1"/>
</dbReference>
<keyword evidence="1" id="KW-0862">Zinc</keyword>
<proteinExistence type="predicted"/>
<feature type="domain" description="RING-type" evidence="4">
    <location>
        <begin position="831"/>
        <end position="871"/>
    </location>
</feature>
<dbReference type="Proteomes" id="UP001161247">
    <property type="component" value="Chromosome 9"/>
</dbReference>
<accession>A0AAV1EG16</accession>
<dbReference type="PANTHER" id="PTHR46405:SF2">
    <property type="entry name" value="OS05G0141500 PROTEIN"/>
    <property type="match status" value="1"/>
</dbReference>
<keyword evidence="1" id="KW-0863">Zinc-finger</keyword>
<dbReference type="InterPro" id="IPR013083">
    <property type="entry name" value="Znf_RING/FYVE/PHD"/>
</dbReference>
<dbReference type="InterPro" id="IPR046527">
    <property type="entry name" value="PIR2-like_helical"/>
</dbReference>
<name>A0AAV1EG16_OLDCO</name>
<dbReference type="InterPro" id="IPR001841">
    <property type="entry name" value="Znf_RING"/>
</dbReference>
<dbReference type="InterPro" id="IPR046934">
    <property type="entry name" value="PIR2-like"/>
</dbReference>
<sequence length="885" mass="98483">MESMVAKPCISSSHLSPTMTVQEKGSRNKRKFRAEAPLTDPKIVPEPLREGTTYEFTAENLDDVRGHCTSINSEFSTVKHENAEALQLDLGLSCAAGVSEFGLPKRGVDSEACAAQNADWNDPNESELEKLVYSNLDSNLRNAMRRIVAYGYNEEVVFTALSKAGQCHGMKDSVSNLVDSTLAFIRGDQEIRALRDINFEDILELERYMVAESVCVVKQMKPSASTGEAMWFLLVCDMNISLGCVIETDQMSGMTTDGVPHGALSGSTPVSSSLEHKILDPSLPVKTNGQSKATEVVSNPYVHTFQSEARTSAVSNSSANAVAGGLFSDKDCPTSSVGGKTFSLTGSLHNPISEEKFVTCRKVSGMTKREYVFRQKSLHLEKHHRTYSKVTSRTGKLNHLGSLVLDKKLRHIADSTCLSRNTLRVGNKNGVELAQDNVDNQSVSTTIPFPTLPAFSKDNKNVISPSSEPNLNSSLHPVKTSPALLAADTELSLSLPMENNYATIPVNKVSNTACNVQQEDNSDPNKLLEDKKEEMIQKLLSKECELQNQLQEWTEWANQKVMQAARRLGKDKAELKALRQEKEEVERLKKEKQTLEENTMKKLSEMENALCKASGQVERANAAVRRLEVENSVLRQEMGIAKSRAAASAANLEDVLKREKANMMKVQSQEKQKLILSEELAVEKHKIVDLKQILEQAEDLRNQLEARWNQEMKAKEELISQASALKKEREQIESTLKSREGTMKLKGENNLNKHKDDIKKLEMEISKLRLKMDSTKIAALKRGIDTSYASRLSESKSFPTPQKSHTICISKSISDLDYYSGIGSVKRERECVMCLSEEMAVVFLPCAHQVVCTTCNELHEKQGMEDCPSCRSPIQRRIPVRYARA</sequence>
<dbReference type="AlphaFoldDB" id="A0AAV1EG16"/>
<evidence type="ECO:0000313" key="6">
    <source>
        <dbReference type="Proteomes" id="UP001161247"/>
    </source>
</evidence>
<dbReference type="Pfam" id="PF13920">
    <property type="entry name" value="zf-C3HC4_3"/>
    <property type="match status" value="1"/>
</dbReference>